<evidence type="ECO:0000313" key="1">
    <source>
        <dbReference type="EMBL" id="BDI33362.1"/>
    </source>
</evidence>
<dbReference type="EMBL" id="AP025739">
    <property type="protein sequence ID" value="BDI33362.1"/>
    <property type="molecule type" value="Genomic_DNA"/>
</dbReference>
<keyword evidence="2" id="KW-1185">Reference proteome</keyword>
<proteinExistence type="predicted"/>
<sequence length="79" mass="8799">MTIEDATRWVMENMADEDAIDQGIVLSMLVTGELVICNFCQSAIDAGENCTICGEQADKQAEIAAQQEMDIHDLRDTRY</sequence>
<dbReference type="KEGG" id="ccot:CCAX7_54130"/>
<reference evidence="1 2" key="1">
    <citation type="journal article" date="2019" name="Int. J. Syst. Evol. Microbiol.">
        <title>Capsulimonas corticalis gen. nov., sp. nov., an aerobic capsulated bacterium, of a novel bacterial order, Capsulimonadales ord. nov., of the class Armatimonadia of the phylum Armatimonadetes.</title>
        <authorList>
            <person name="Li J."/>
            <person name="Kudo C."/>
            <person name="Tonouchi A."/>
        </authorList>
    </citation>
    <scope>NUCLEOTIDE SEQUENCE [LARGE SCALE GENOMIC DNA]</scope>
    <source>
        <strain evidence="1 2">AX-7</strain>
    </source>
</reference>
<name>A0A402CNN7_9BACT</name>
<gene>
    <name evidence="1" type="ORF">CCAX7_54130</name>
</gene>
<organism evidence="1 2">
    <name type="scientific">Capsulimonas corticalis</name>
    <dbReference type="NCBI Taxonomy" id="2219043"/>
    <lineage>
        <taxon>Bacteria</taxon>
        <taxon>Bacillati</taxon>
        <taxon>Armatimonadota</taxon>
        <taxon>Armatimonadia</taxon>
        <taxon>Capsulimonadales</taxon>
        <taxon>Capsulimonadaceae</taxon>
        <taxon>Capsulimonas</taxon>
    </lineage>
</organism>
<dbReference type="RefSeq" id="WP_119318982.1">
    <property type="nucleotide sequence ID" value="NZ_AP025739.1"/>
</dbReference>
<accession>A0A402CNN7</accession>
<evidence type="ECO:0000313" key="2">
    <source>
        <dbReference type="Proteomes" id="UP000287394"/>
    </source>
</evidence>
<dbReference type="Proteomes" id="UP000287394">
    <property type="component" value="Chromosome"/>
</dbReference>
<dbReference type="AlphaFoldDB" id="A0A402CNN7"/>
<protein>
    <submittedName>
        <fullName evidence="1">Uncharacterized protein</fullName>
    </submittedName>
</protein>